<feature type="domain" description="Phytocyanin" evidence="6">
    <location>
        <begin position="33"/>
        <end position="134"/>
    </location>
</feature>
<dbReference type="PROSITE" id="PS51485">
    <property type="entry name" value="PHYTOCYANIN"/>
    <property type="match status" value="1"/>
</dbReference>
<dbReference type="Gene3D" id="2.60.40.420">
    <property type="entry name" value="Cupredoxins - blue copper proteins"/>
    <property type="match status" value="1"/>
</dbReference>
<dbReference type="GO" id="GO:0005886">
    <property type="term" value="C:plasma membrane"/>
    <property type="evidence" value="ECO:0007669"/>
    <property type="project" value="TreeGrafter"/>
</dbReference>
<keyword evidence="4" id="KW-1133">Transmembrane helix</keyword>
<keyword evidence="2" id="KW-0325">Glycoprotein</keyword>
<dbReference type="SUPFAM" id="SSF49503">
    <property type="entry name" value="Cupredoxins"/>
    <property type="match status" value="1"/>
</dbReference>
<evidence type="ECO:0000256" key="1">
    <source>
        <dbReference type="ARBA" id="ARBA00023157"/>
    </source>
</evidence>
<evidence type="ECO:0000313" key="8">
    <source>
        <dbReference type="Proteomes" id="UP000245207"/>
    </source>
</evidence>
<reference evidence="7 8" key="1">
    <citation type="journal article" date="2018" name="Mol. Plant">
        <title>The genome of Artemisia annua provides insight into the evolution of Asteraceae family and artemisinin biosynthesis.</title>
        <authorList>
            <person name="Shen Q."/>
            <person name="Zhang L."/>
            <person name="Liao Z."/>
            <person name="Wang S."/>
            <person name="Yan T."/>
            <person name="Shi P."/>
            <person name="Liu M."/>
            <person name="Fu X."/>
            <person name="Pan Q."/>
            <person name="Wang Y."/>
            <person name="Lv Z."/>
            <person name="Lu X."/>
            <person name="Zhang F."/>
            <person name="Jiang W."/>
            <person name="Ma Y."/>
            <person name="Chen M."/>
            <person name="Hao X."/>
            <person name="Li L."/>
            <person name="Tang Y."/>
            <person name="Lv G."/>
            <person name="Zhou Y."/>
            <person name="Sun X."/>
            <person name="Brodelius P.E."/>
            <person name="Rose J.K.C."/>
            <person name="Tang K."/>
        </authorList>
    </citation>
    <scope>NUCLEOTIDE SEQUENCE [LARGE SCALE GENOMIC DNA]</scope>
    <source>
        <strain evidence="8">cv. Huhao1</strain>
        <tissue evidence="7">Leaf</tissue>
    </source>
</reference>
<feature type="signal peptide" evidence="5">
    <location>
        <begin position="1"/>
        <end position="32"/>
    </location>
</feature>
<dbReference type="AlphaFoldDB" id="A0A2U1M967"/>
<evidence type="ECO:0000256" key="3">
    <source>
        <dbReference type="SAM" id="MobiDB-lite"/>
    </source>
</evidence>
<dbReference type="Proteomes" id="UP000245207">
    <property type="component" value="Unassembled WGS sequence"/>
</dbReference>
<dbReference type="PANTHER" id="PTHR33021:SF387">
    <property type="entry name" value="PHYTOCYANIN DOMAIN, CUPREDOXIN"/>
    <property type="match status" value="1"/>
</dbReference>
<evidence type="ECO:0000256" key="4">
    <source>
        <dbReference type="SAM" id="Phobius"/>
    </source>
</evidence>
<feature type="transmembrane region" description="Helical" evidence="4">
    <location>
        <begin position="178"/>
        <end position="197"/>
    </location>
</feature>
<name>A0A2U1M967_ARTAN</name>
<accession>A0A2U1M967</accession>
<evidence type="ECO:0000313" key="7">
    <source>
        <dbReference type="EMBL" id="PWA57762.1"/>
    </source>
</evidence>
<dbReference type="STRING" id="35608.A0A2U1M967"/>
<dbReference type="OrthoDB" id="1933492at2759"/>
<dbReference type="Pfam" id="PF02298">
    <property type="entry name" value="Cu_bind_like"/>
    <property type="match status" value="1"/>
</dbReference>
<dbReference type="GO" id="GO:0009055">
    <property type="term" value="F:electron transfer activity"/>
    <property type="evidence" value="ECO:0007669"/>
    <property type="project" value="InterPro"/>
</dbReference>
<dbReference type="FunFam" id="2.60.40.420:FF:000034">
    <property type="entry name" value="Cupredoxin superfamily protein"/>
    <property type="match status" value="1"/>
</dbReference>
<organism evidence="7 8">
    <name type="scientific">Artemisia annua</name>
    <name type="common">Sweet wormwood</name>
    <dbReference type="NCBI Taxonomy" id="35608"/>
    <lineage>
        <taxon>Eukaryota</taxon>
        <taxon>Viridiplantae</taxon>
        <taxon>Streptophyta</taxon>
        <taxon>Embryophyta</taxon>
        <taxon>Tracheophyta</taxon>
        <taxon>Spermatophyta</taxon>
        <taxon>Magnoliopsida</taxon>
        <taxon>eudicotyledons</taxon>
        <taxon>Gunneridae</taxon>
        <taxon>Pentapetalae</taxon>
        <taxon>asterids</taxon>
        <taxon>campanulids</taxon>
        <taxon>Asterales</taxon>
        <taxon>Asteraceae</taxon>
        <taxon>Asteroideae</taxon>
        <taxon>Anthemideae</taxon>
        <taxon>Artemisiinae</taxon>
        <taxon>Artemisia</taxon>
    </lineage>
</organism>
<evidence type="ECO:0000256" key="5">
    <source>
        <dbReference type="SAM" id="SignalP"/>
    </source>
</evidence>
<keyword evidence="4" id="KW-0812">Transmembrane</keyword>
<dbReference type="InterPro" id="IPR008972">
    <property type="entry name" value="Cupredoxin"/>
</dbReference>
<keyword evidence="4" id="KW-0472">Membrane</keyword>
<feature type="region of interest" description="Disordered" evidence="3">
    <location>
        <begin position="133"/>
        <end position="173"/>
    </location>
</feature>
<feature type="chain" id="PRO_5015451369" evidence="5">
    <location>
        <begin position="33"/>
        <end position="199"/>
    </location>
</feature>
<evidence type="ECO:0000259" key="6">
    <source>
        <dbReference type="PROSITE" id="PS51485"/>
    </source>
</evidence>
<keyword evidence="1" id="KW-1015">Disulfide bond</keyword>
<evidence type="ECO:0000256" key="2">
    <source>
        <dbReference type="ARBA" id="ARBA00023180"/>
    </source>
</evidence>
<dbReference type="CDD" id="cd04216">
    <property type="entry name" value="Phytocyanin"/>
    <property type="match status" value="1"/>
</dbReference>
<feature type="compositionally biased region" description="Polar residues" evidence="3">
    <location>
        <begin position="156"/>
        <end position="171"/>
    </location>
</feature>
<dbReference type="InterPro" id="IPR039391">
    <property type="entry name" value="Phytocyanin-like"/>
</dbReference>
<keyword evidence="5" id="KW-0732">Signal</keyword>
<proteinExistence type="predicted"/>
<comment type="caution">
    <text evidence="7">The sequence shown here is derived from an EMBL/GenBank/DDBJ whole genome shotgun (WGS) entry which is preliminary data.</text>
</comment>
<sequence>MSSSTRTITTTKMTLHTLLIIALGLNAMMVKGEVYKVGGSAGWTANSDSNYSDWASSKKFYLKDVLVFEYNATTDNVVLVTHSHYRSCNTSAPIKVYDSGNDTFTIKSSRHFFFTSNFPGHCEAGQKFYARAQKSSHHVTAPPPSSTISPSPSPSGVSKTIAPSPTESSAAPTRDHKWMLMNIIGVALSGLVILANGNA</sequence>
<keyword evidence="8" id="KW-1185">Reference proteome</keyword>
<protein>
    <submittedName>
        <fullName evidence="7">Cupredoxin superfamily protein</fullName>
    </submittedName>
</protein>
<gene>
    <name evidence="7" type="ORF">CTI12_AA406240</name>
</gene>
<dbReference type="EMBL" id="PKPP01006072">
    <property type="protein sequence ID" value="PWA57762.1"/>
    <property type="molecule type" value="Genomic_DNA"/>
</dbReference>
<dbReference type="PANTHER" id="PTHR33021">
    <property type="entry name" value="BLUE COPPER PROTEIN"/>
    <property type="match status" value="1"/>
</dbReference>
<dbReference type="InterPro" id="IPR003245">
    <property type="entry name" value="Phytocyanin_dom"/>
</dbReference>